<dbReference type="GeneID" id="95624559"/>
<proteinExistence type="predicted"/>
<evidence type="ECO:0000313" key="1">
    <source>
        <dbReference type="EMBL" id="GCD37978.1"/>
    </source>
</evidence>
<dbReference type="AlphaFoldDB" id="A0A7U9L053"/>
<sequence length="73" mass="8038">MAAGRHFFEAGTHSDSDLKADIESDIQDAHKARRDCERNGQVALASQMGKAVDGYLDELNALNNGTWKPKHAR</sequence>
<evidence type="ECO:0000313" key="2">
    <source>
        <dbReference type="Proteomes" id="UP000287830"/>
    </source>
</evidence>
<gene>
    <name evidence="1" type="ORF">OEIGOIKO_05788</name>
</gene>
<name>A0A7U9L053_9ACTN</name>
<protein>
    <submittedName>
        <fullName evidence="1">Uncharacterized protein</fullName>
    </submittedName>
</protein>
<reference evidence="1 2" key="1">
    <citation type="submission" date="2018-11" db="EMBL/GenBank/DDBJ databases">
        <title>Whole genome sequence of Streptomyces chrestomyceticus NBRC 13444(T).</title>
        <authorList>
            <person name="Komaki H."/>
            <person name="Tamura T."/>
        </authorList>
    </citation>
    <scope>NUCLEOTIDE SEQUENCE [LARGE SCALE GENOMIC DNA]</scope>
    <source>
        <strain evidence="1 2">NBRC 13444</strain>
    </source>
</reference>
<dbReference type="EMBL" id="BHZC01000001">
    <property type="protein sequence ID" value="GCD37978.1"/>
    <property type="molecule type" value="Genomic_DNA"/>
</dbReference>
<organism evidence="1 2">
    <name type="scientific">Streptomyces chrestomyceticus JCM 4735</name>
    <dbReference type="NCBI Taxonomy" id="1306181"/>
    <lineage>
        <taxon>Bacteria</taxon>
        <taxon>Bacillati</taxon>
        <taxon>Actinomycetota</taxon>
        <taxon>Actinomycetes</taxon>
        <taxon>Kitasatosporales</taxon>
        <taxon>Streptomycetaceae</taxon>
        <taxon>Streptomyces</taxon>
    </lineage>
</organism>
<dbReference type="RefSeq" id="WP_125047291.1">
    <property type="nucleotide sequence ID" value="NZ_BHZC01000001.1"/>
</dbReference>
<accession>A0A7U9L053</accession>
<dbReference type="Proteomes" id="UP000287830">
    <property type="component" value="Unassembled WGS sequence"/>
</dbReference>
<comment type="caution">
    <text evidence="1">The sequence shown here is derived from an EMBL/GenBank/DDBJ whole genome shotgun (WGS) entry which is preliminary data.</text>
</comment>
<dbReference type="OrthoDB" id="4323886at2"/>